<sequence length="387" mass="43552">MSSTISESRRAREASRNGIVRRMVSLPRNLLGGLSRAMGHGVDLMGLGGRRNHSLPSNFPLSYPQESFLHPQELSFLEVFEQKFGPQHPFFCAVNFMEALKIAENENKFLFMYLHSPEHPFTPSFCRDTLCSDLVVQYLAANFVSWGGFADREEGLQMAATLRPGSFPFCAVIAPAPGDNIAVLQQVEGPVSPAELVEILQRTVEEQGLAFSNLRAKQAEKIRADRQLREEQDAAYFAALQIDKKKEKLKTLSPKERVVHKPIEAPSKANHEKLRNMNNSSKKQYDKVKDASTMRETQFKEVSNKGNPQATQILIRFPNGERREQSFECTDKVQSIYRFIDSLGLPSVGNYRLISSFPKKIYGVDQMGQTLKDAGLHPSSSLFLEPL</sequence>
<evidence type="ECO:0000256" key="1">
    <source>
        <dbReference type="ARBA" id="ARBA00022786"/>
    </source>
</evidence>
<dbReference type="SMART" id="SM00594">
    <property type="entry name" value="UAS"/>
    <property type="match status" value="1"/>
</dbReference>
<reference evidence="3" key="1">
    <citation type="submission" date="2025-05" db="UniProtKB">
        <authorList>
            <consortium name="RefSeq"/>
        </authorList>
    </citation>
    <scope>NUCLEOTIDE SEQUENCE [LARGE SCALE GENOMIC DNA]</scope>
</reference>
<dbReference type="SMART" id="SM00166">
    <property type="entry name" value="UBX"/>
    <property type="match status" value="1"/>
</dbReference>
<reference evidence="4" key="2">
    <citation type="submission" date="2025-08" db="UniProtKB">
        <authorList>
            <consortium name="RefSeq"/>
        </authorList>
    </citation>
    <scope>IDENTIFICATION</scope>
    <source>
        <tissue evidence="4">Seedling</tissue>
    </source>
</reference>
<keyword evidence="3" id="KW-1185">Reference proteome</keyword>
<dbReference type="PANTHER" id="PTHR23322">
    <property type="entry name" value="FAS-ASSOCIATED PROTEIN"/>
    <property type="match status" value="1"/>
</dbReference>
<accession>A0ABM3IIT7</accession>
<dbReference type="SUPFAM" id="SSF54236">
    <property type="entry name" value="Ubiquitin-like"/>
    <property type="match status" value="1"/>
</dbReference>
<organism evidence="3 4">
    <name type="scientific">Ziziphus jujuba</name>
    <name type="common">Chinese jujube</name>
    <name type="synonym">Ziziphus sativa</name>
    <dbReference type="NCBI Taxonomy" id="326968"/>
    <lineage>
        <taxon>Eukaryota</taxon>
        <taxon>Viridiplantae</taxon>
        <taxon>Streptophyta</taxon>
        <taxon>Embryophyta</taxon>
        <taxon>Tracheophyta</taxon>
        <taxon>Spermatophyta</taxon>
        <taxon>Magnoliopsida</taxon>
        <taxon>eudicotyledons</taxon>
        <taxon>Gunneridae</taxon>
        <taxon>Pentapetalae</taxon>
        <taxon>rosids</taxon>
        <taxon>fabids</taxon>
        <taxon>Rosales</taxon>
        <taxon>Rhamnaceae</taxon>
        <taxon>Paliureae</taxon>
        <taxon>Ziziphus</taxon>
    </lineage>
</organism>
<feature type="domain" description="UBX" evidence="2">
    <location>
        <begin position="306"/>
        <end position="384"/>
    </location>
</feature>
<dbReference type="Gene3D" id="3.40.30.10">
    <property type="entry name" value="Glutaredoxin"/>
    <property type="match status" value="1"/>
</dbReference>
<dbReference type="InterPro" id="IPR049483">
    <property type="entry name" value="FAF1_2-like_UAS"/>
</dbReference>
<dbReference type="Gene3D" id="3.10.20.90">
    <property type="entry name" value="Phosphatidylinositol 3-kinase Catalytic Subunit, Chain A, domain 1"/>
    <property type="match status" value="1"/>
</dbReference>
<dbReference type="Proteomes" id="UP001652623">
    <property type="component" value="Chromosome 2"/>
</dbReference>
<dbReference type="RefSeq" id="XP_048329383.2">
    <property type="nucleotide sequence ID" value="XM_048473426.2"/>
</dbReference>
<evidence type="ECO:0000313" key="4">
    <source>
        <dbReference type="RefSeq" id="XP_048329383.2"/>
    </source>
</evidence>
<keyword evidence="1" id="KW-0833">Ubl conjugation pathway</keyword>
<dbReference type="CDD" id="cd01767">
    <property type="entry name" value="UBX"/>
    <property type="match status" value="1"/>
</dbReference>
<dbReference type="InterPro" id="IPR006577">
    <property type="entry name" value="UAS"/>
</dbReference>
<dbReference type="InterPro" id="IPR001012">
    <property type="entry name" value="UBX_dom"/>
</dbReference>
<dbReference type="CDD" id="cd02958">
    <property type="entry name" value="UAS"/>
    <property type="match status" value="1"/>
</dbReference>
<evidence type="ECO:0000313" key="3">
    <source>
        <dbReference type="Proteomes" id="UP001652623"/>
    </source>
</evidence>
<dbReference type="PROSITE" id="PS50033">
    <property type="entry name" value="UBX"/>
    <property type="match status" value="1"/>
</dbReference>
<dbReference type="PANTHER" id="PTHR23322:SF71">
    <property type="entry name" value="UBIQUITIN-ASSOCIATED (UBA) PROTEIN-RELATED"/>
    <property type="match status" value="1"/>
</dbReference>
<protein>
    <submittedName>
        <fullName evidence="4">Plant UBX domain-containing protein 10</fullName>
    </submittedName>
</protein>
<gene>
    <name evidence="4" type="primary">LOC107418426</name>
</gene>
<dbReference type="InterPro" id="IPR050730">
    <property type="entry name" value="UBX_domain-protein"/>
</dbReference>
<dbReference type="InterPro" id="IPR036249">
    <property type="entry name" value="Thioredoxin-like_sf"/>
</dbReference>
<dbReference type="GeneID" id="107418426"/>
<evidence type="ECO:0000259" key="2">
    <source>
        <dbReference type="PROSITE" id="PS50033"/>
    </source>
</evidence>
<dbReference type="Pfam" id="PF21021">
    <property type="entry name" value="FAF1"/>
    <property type="match status" value="1"/>
</dbReference>
<dbReference type="InterPro" id="IPR029071">
    <property type="entry name" value="Ubiquitin-like_domsf"/>
</dbReference>
<dbReference type="Pfam" id="PF00789">
    <property type="entry name" value="UBX"/>
    <property type="match status" value="1"/>
</dbReference>
<name>A0ABM3IIT7_ZIZJJ</name>
<proteinExistence type="predicted"/>
<dbReference type="SUPFAM" id="SSF52833">
    <property type="entry name" value="Thioredoxin-like"/>
    <property type="match status" value="1"/>
</dbReference>